<reference evidence="3" key="1">
    <citation type="submission" date="2025-08" db="UniProtKB">
        <authorList>
            <consortium name="RefSeq"/>
        </authorList>
    </citation>
    <scope>IDENTIFICATION</scope>
</reference>
<keyword evidence="1" id="KW-0812">Transmembrane</keyword>
<dbReference type="InterPro" id="IPR055782">
    <property type="entry name" value="DUF7358"/>
</dbReference>
<evidence type="ECO:0000313" key="3">
    <source>
        <dbReference type="RefSeq" id="XP_016454778.1"/>
    </source>
</evidence>
<dbReference type="PaxDb" id="4097-A0A1S3YRM2"/>
<feature type="domain" description="DUF7358" evidence="2">
    <location>
        <begin position="12"/>
        <end position="103"/>
    </location>
</feature>
<dbReference type="Pfam" id="PF24057">
    <property type="entry name" value="DUF7358"/>
    <property type="match status" value="1"/>
</dbReference>
<sequence>MVVPLLQAPKFRKLRRSALILGLSNALIIIIIIIMGTVIVIITRYSCGEKDIAPVFVIMMARFVRTGAMIGTGIAQQDTASSILTSQADLPDSQADIRHQKRILQVGDQLIGR</sequence>
<dbReference type="STRING" id="4097.A0A1S3YRM2"/>
<organism evidence="3">
    <name type="scientific">Nicotiana tabacum</name>
    <name type="common">Common tobacco</name>
    <dbReference type="NCBI Taxonomy" id="4097"/>
    <lineage>
        <taxon>Eukaryota</taxon>
        <taxon>Viridiplantae</taxon>
        <taxon>Streptophyta</taxon>
        <taxon>Embryophyta</taxon>
        <taxon>Tracheophyta</taxon>
        <taxon>Spermatophyta</taxon>
        <taxon>Magnoliopsida</taxon>
        <taxon>eudicotyledons</taxon>
        <taxon>Gunneridae</taxon>
        <taxon>Pentapetalae</taxon>
        <taxon>asterids</taxon>
        <taxon>lamiids</taxon>
        <taxon>Solanales</taxon>
        <taxon>Solanaceae</taxon>
        <taxon>Nicotianoideae</taxon>
        <taxon>Nicotianeae</taxon>
        <taxon>Nicotiana</taxon>
    </lineage>
</organism>
<feature type="transmembrane region" description="Helical" evidence="1">
    <location>
        <begin position="20"/>
        <end position="42"/>
    </location>
</feature>
<evidence type="ECO:0000256" key="1">
    <source>
        <dbReference type="SAM" id="Phobius"/>
    </source>
</evidence>
<proteinExistence type="predicted"/>
<dbReference type="AlphaFoldDB" id="A0A1S3YRM2"/>
<gene>
    <name evidence="3" type="primary">LOC107778961</name>
</gene>
<keyword evidence="1" id="KW-0472">Membrane</keyword>
<protein>
    <recommendedName>
        <fullName evidence="2">DUF7358 domain-containing protein</fullName>
    </recommendedName>
</protein>
<dbReference type="RefSeq" id="XP_016454778.1">
    <property type="nucleotide sequence ID" value="XM_016599292.1"/>
</dbReference>
<keyword evidence="1" id="KW-1133">Transmembrane helix</keyword>
<evidence type="ECO:0000259" key="2">
    <source>
        <dbReference type="Pfam" id="PF24057"/>
    </source>
</evidence>
<dbReference type="KEGG" id="nta:107778961"/>
<accession>A0A1S3YRM2</accession>
<dbReference type="OrthoDB" id="438440at2759"/>
<name>A0A1S3YRM2_TOBAC</name>